<feature type="domain" description="Vacuolar import/degradation Vid27 C-terminal" evidence="1">
    <location>
        <begin position="15"/>
        <end position="60"/>
    </location>
</feature>
<proteinExistence type="predicted"/>
<gene>
    <name evidence="2" type="ORF">CONLIGDRAFT_685910</name>
</gene>
<dbReference type="InterPro" id="IPR013863">
    <property type="entry name" value="VID27_C"/>
</dbReference>
<protein>
    <submittedName>
        <fullName evidence="2">VID27-domain-containing protein</fullName>
    </submittedName>
</protein>
<dbReference type="OrthoDB" id="10251113at2759"/>
<evidence type="ECO:0000259" key="1">
    <source>
        <dbReference type="Pfam" id="PF08553"/>
    </source>
</evidence>
<dbReference type="Pfam" id="PF08553">
    <property type="entry name" value="VID27"/>
    <property type="match status" value="1"/>
</dbReference>
<dbReference type="EMBL" id="KV875104">
    <property type="protein sequence ID" value="OIW24288.1"/>
    <property type="molecule type" value="Genomic_DNA"/>
</dbReference>
<evidence type="ECO:0000313" key="3">
    <source>
        <dbReference type="Proteomes" id="UP000182658"/>
    </source>
</evidence>
<name>A0A1J7J387_9PEZI</name>
<evidence type="ECO:0000313" key="2">
    <source>
        <dbReference type="EMBL" id="OIW24288.1"/>
    </source>
</evidence>
<keyword evidence="3" id="KW-1185">Reference proteome</keyword>
<dbReference type="Proteomes" id="UP000182658">
    <property type="component" value="Unassembled WGS sequence"/>
</dbReference>
<sequence>MTHQLERRKGFEATFHPVDPRLAGSMLVDAQVKQYASKHDFSALATAEKGYDAFPSNKGNKYATPEHICRLPNQTTKGGMNPGKIIIMKDLVQEHTGQGMVPGEVREELKDW</sequence>
<accession>A0A1J7J387</accession>
<organism evidence="2 3">
    <name type="scientific">Coniochaeta ligniaria NRRL 30616</name>
    <dbReference type="NCBI Taxonomy" id="1408157"/>
    <lineage>
        <taxon>Eukaryota</taxon>
        <taxon>Fungi</taxon>
        <taxon>Dikarya</taxon>
        <taxon>Ascomycota</taxon>
        <taxon>Pezizomycotina</taxon>
        <taxon>Sordariomycetes</taxon>
        <taxon>Sordariomycetidae</taxon>
        <taxon>Coniochaetales</taxon>
        <taxon>Coniochaetaceae</taxon>
        <taxon>Coniochaeta</taxon>
    </lineage>
</organism>
<reference evidence="2 3" key="1">
    <citation type="submission" date="2016-10" db="EMBL/GenBank/DDBJ databases">
        <title>Draft genome sequence of Coniochaeta ligniaria NRRL30616, a lignocellulolytic fungus for bioabatement of inhibitors in plant biomass hydrolysates.</title>
        <authorList>
            <consortium name="DOE Joint Genome Institute"/>
            <person name="Jimenez D.J."/>
            <person name="Hector R.E."/>
            <person name="Riley R."/>
            <person name="Sun H."/>
            <person name="Grigoriev I.V."/>
            <person name="Van Elsas J.D."/>
            <person name="Nichols N.N."/>
        </authorList>
    </citation>
    <scope>NUCLEOTIDE SEQUENCE [LARGE SCALE GENOMIC DNA]</scope>
    <source>
        <strain evidence="2 3">NRRL 30616</strain>
    </source>
</reference>
<dbReference type="AlphaFoldDB" id="A0A1J7J387"/>
<dbReference type="InParanoid" id="A0A1J7J387"/>